<dbReference type="SUPFAM" id="SSF81995">
    <property type="entry name" value="beta-sandwich domain of Sec23/24"/>
    <property type="match status" value="1"/>
</dbReference>
<dbReference type="Gene3D" id="3.40.20.10">
    <property type="entry name" value="Severin"/>
    <property type="match status" value="1"/>
</dbReference>
<evidence type="ECO:0000313" key="11">
    <source>
        <dbReference type="Proteomes" id="UP000324748"/>
    </source>
</evidence>
<dbReference type="GO" id="GO:0000149">
    <property type="term" value="F:SNARE binding"/>
    <property type="evidence" value="ECO:0007669"/>
    <property type="project" value="TreeGrafter"/>
</dbReference>
<dbReference type="SUPFAM" id="SSF53300">
    <property type="entry name" value="vWA-like"/>
    <property type="match status" value="1"/>
</dbReference>
<dbReference type="GO" id="GO:0030127">
    <property type="term" value="C:COPII vesicle coat"/>
    <property type="evidence" value="ECO:0007669"/>
    <property type="project" value="InterPro"/>
</dbReference>
<comment type="similarity">
    <text evidence="1">Belongs to the SEC23/SEC24 family. SEC24 subfamily.</text>
</comment>
<evidence type="ECO:0000256" key="4">
    <source>
        <dbReference type="SAM" id="MobiDB-lite"/>
    </source>
</evidence>
<dbReference type="EMBL" id="VSWC01000028">
    <property type="protein sequence ID" value="KAA1108215.1"/>
    <property type="molecule type" value="Genomic_DNA"/>
</dbReference>
<dbReference type="GO" id="GO:0070971">
    <property type="term" value="C:endoplasmic reticulum exit site"/>
    <property type="evidence" value="ECO:0007669"/>
    <property type="project" value="TreeGrafter"/>
</dbReference>
<dbReference type="InterPro" id="IPR036180">
    <property type="entry name" value="Gelsolin-like_dom_sf"/>
</dbReference>
<dbReference type="InterPro" id="IPR006896">
    <property type="entry name" value="Sec23/24_trunk_dom"/>
</dbReference>
<evidence type="ECO:0000256" key="2">
    <source>
        <dbReference type="ARBA" id="ARBA00022448"/>
    </source>
</evidence>
<proteinExistence type="inferred from homology"/>
<dbReference type="PANTHER" id="PTHR13803">
    <property type="entry name" value="SEC24-RELATED PROTEIN"/>
    <property type="match status" value="1"/>
</dbReference>
<dbReference type="SUPFAM" id="SSF81811">
    <property type="entry name" value="Helical domain of Sec23/24"/>
    <property type="match status" value="1"/>
</dbReference>
<dbReference type="SUPFAM" id="SSF82754">
    <property type="entry name" value="C-terminal, gelsolin-like domain of Sec23/24"/>
    <property type="match status" value="1"/>
</dbReference>
<keyword evidence="3" id="KW-0653">Protein transport</keyword>
<sequence length="1097" mass="122722">MANNQQPPPQYNQQQPLPPQAYQQQQQQQQQQQHYQQQQQHYHQQPHQQQQHQQHYQQHQQPANIPATNHLQYSQPNHHHPQLTNQQPSNFNPQNTIQQQQQQQPTPDASLSYGLSNINLGSTSQPDGTPVTKSKRPARAFHQETQPSTATGLNSPMPPRPDLNNNAPSSAFRHRPDRPEHLQRYEHQPMPAVPPGPPLDQPTQTNSIQPLFQQPNQQRSSGPRNRIDPNQIPSPVIVHEQDAEIFSQEPFRTCQSVYAGANPQSFGPNHPPPPPPQIPLSLTDYVAIDEGNCSPRFIRATTYCLPALDDIAQAAELPLGLVIQPLAELGQGEGDMVPIVDFSQDPTGPPRCSSCRGYINPWCTFIDGGHRFRCNLCGKPSDVPSAYFCHLDMSGRRVDHYQRPELCRGSVDFIVNQDYWVQSDSSDSKLNARVPQPMKYLFAIDVSWSASKSGMLQQITKSIKSIIFNQDPQEQEVDDDLEFPSESLKPARQFPVGAQVGFITFDRTVHFYNLKAGLDQAQMLVVPDLDDMFVPIGEDALYVDPSESPTMIHNLLDSLPSMFGENNIMESALGGPVQAAFSSLKRLGGQVNIFLTSLPTIGPGGLKQREDTKLYNTEKESTLFNPADPWYRQVAEECSLAGIGINMFLFPSQYIDVATISVLSGITGGEVFFHPRFTPQRDCFKVHSELRRVLTRETAASVTMRIRCSNGLRISEHFGSFLQRNVTDLEFGNLDADKAIAAILKIEGKLEENSSIEAQFQCALLYTSATGQRRVRCHNLTLPVTRVIGNIFRSADMDATMALLTKQYIAQIVQVPLRDVRATLTESCVKILLAYRKHCASSTSPGQLILPESYKLFPLYALGLMKTKAVKGGNVSSDVRTHYMRYLKSLGVAQTILMLYPRMIPIHKLAEMPDACQFNPNNHKFILPPLMRASYLRMEADGVYLIENGDMMIMWIGSGVSGEVLEGLFGVTSLEGLDPKLFSARLPKLNTPLSIKVRRLLKFFDLRRGDRSLPLLVSRQSLDSTEFEFANLLVEDQNNDAMSYVDYLCFVHKQIQNDLSGSGGSSKTSYQQDDQQNGAGSAAASFIDPGSLWRAAW</sequence>
<organism evidence="10 11">
    <name type="scientific">Puccinia graminis f. sp. tritici</name>
    <dbReference type="NCBI Taxonomy" id="56615"/>
    <lineage>
        <taxon>Eukaryota</taxon>
        <taxon>Fungi</taxon>
        <taxon>Dikarya</taxon>
        <taxon>Basidiomycota</taxon>
        <taxon>Pucciniomycotina</taxon>
        <taxon>Pucciniomycetes</taxon>
        <taxon>Pucciniales</taxon>
        <taxon>Pucciniaceae</taxon>
        <taxon>Puccinia</taxon>
    </lineage>
</organism>
<dbReference type="GO" id="GO:0090110">
    <property type="term" value="P:COPII-coated vesicle cargo loading"/>
    <property type="evidence" value="ECO:0007669"/>
    <property type="project" value="TreeGrafter"/>
</dbReference>
<dbReference type="InterPro" id="IPR006900">
    <property type="entry name" value="Sec23/24_helical_dom"/>
</dbReference>
<dbReference type="InterPro" id="IPR012990">
    <property type="entry name" value="Beta-sandwich_Sec23_24"/>
</dbReference>
<feature type="compositionally biased region" description="Polar residues" evidence="4">
    <location>
        <begin position="105"/>
        <end position="127"/>
    </location>
</feature>
<feature type="compositionally biased region" description="Pro residues" evidence="4">
    <location>
        <begin position="1"/>
        <end position="10"/>
    </location>
</feature>
<dbReference type="Pfam" id="PF08033">
    <property type="entry name" value="Sec23_BS"/>
    <property type="match status" value="1"/>
</dbReference>
<dbReference type="GO" id="GO:0006886">
    <property type="term" value="P:intracellular protein transport"/>
    <property type="evidence" value="ECO:0007669"/>
    <property type="project" value="InterPro"/>
</dbReference>
<dbReference type="AlphaFoldDB" id="A0A5B0Q4L0"/>
<feature type="region of interest" description="Disordered" evidence="4">
    <location>
        <begin position="213"/>
        <end position="232"/>
    </location>
</feature>
<feature type="domain" description="Sec23/Sec24 beta-sandwich" evidence="9">
    <location>
        <begin position="701"/>
        <end position="785"/>
    </location>
</feature>
<dbReference type="InterPro" id="IPR036174">
    <property type="entry name" value="Znf_Sec23_Sec24_sf"/>
</dbReference>
<feature type="region of interest" description="Disordered" evidence="4">
    <location>
        <begin position="187"/>
        <end position="207"/>
    </location>
</feature>
<gene>
    <name evidence="10" type="primary">SFB3_2</name>
    <name evidence="10" type="ORF">PGT21_004117</name>
</gene>
<comment type="caution">
    <text evidence="10">The sequence shown here is derived from an EMBL/GenBank/DDBJ whole genome shotgun (WGS) entry which is preliminary data.</text>
</comment>
<dbReference type="InterPro" id="IPR029006">
    <property type="entry name" value="ADF-H/Gelsolin-like_dom_sf"/>
</dbReference>
<feature type="compositionally biased region" description="Polar residues" evidence="4">
    <location>
        <begin position="66"/>
        <end position="97"/>
    </location>
</feature>
<dbReference type="Pfam" id="PF04815">
    <property type="entry name" value="Sec23_helical"/>
    <property type="match status" value="1"/>
</dbReference>
<protein>
    <submittedName>
        <fullName evidence="10">COPII coat Sec23p-Sfb3p heterodimer component</fullName>
    </submittedName>
</protein>
<feature type="region of interest" description="Disordered" evidence="4">
    <location>
        <begin position="1061"/>
        <end position="1083"/>
    </location>
</feature>
<evidence type="ECO:0000256" key="1">
    <source>
        <dbReference type="ARBA" id="ARBA00008334"/>
    </source>
</evidence>
<accession>A0A5B0Q4L0</accession>
<keyword evidence="2" id="KW-0813">Transport</keyword>
<dbReference type="InterPro" id="IPR036175">
    <property type="entry name" value="Sec23/24_helical_dom_sf"/>
</dbReference>
<evidence type="ECO:0000259" key="6">
    <source>
        <dbReference type="Pfam" id="PF04810"/>
    </source>
</evidence>
<feature type="compositionally biased region" description="Polar residues" evidence="4">
    <location>
        <begin position="1061"/>
        <end position="1079"/>
    </location>
</feature>
<feature type="compositionally biased region" description="Polar residues" evidence="4">
    <location>
        <begin position="213"/>
        <end position="223"/>
    </location>
</feature>
<dbReference type="GO" id="GO:0008270">
    <property type="term" value="F:zinc ion binding"/>
    <property type="evidence" value="ECO:0007669"/>
    <property type="project" value="InterPro"/>
</dbReference>
<feature type="compositionally biased region" description="Polar residues" evidence="4">
    <location>
        <begin position="143"/>
        <end position="154"/>
    </location>
</feature>
<evidence type="ECO:0000259" key="5">
    <source>
        <dbReference type="Pfam" id="PF00626"/>
    </source>
</evidence>
<feature type="compositionally biased region" description="Pro residues" evidence="4">
    <location>
        <begin position="191"/>
        <end position="200"/>
    </location>
</feature>
<reference evidence="10 11" key="1">
    <citation type="submission" date="2019-05" db="EMBL/GenBank/DDBJ databases">
        <title>Emergence of the Ug99 lineage of the wheat stem rust pathogen through somatic hybridization.</title>
        <authorList>
            <person name="Li F."/>
            <person name="Upadhyaya N.M."/>
            <person name="Sperschneider J."/>
            <person name="Matny O."/>
            <person name="Nguyen-Phuc H."/>
            <person name="Mago R."/>
            <person name="Raley C."/>
            <person name="Miller M.E."/>
            <person name="Silverstein K.A.T."/>
            <person name="Henningsen E."/>
            <person name="Hirsch C.D."/>
            <person name="Visser B."/>
            <person name="Pretorius Z.A."/>
            <person name="Steffenson B.J."/>
            <person name="Schwessinger B."/>
            <person name="Dodds P.N."/>
            <person name="Figueroa M."/>
        </authorList>
    </citation>
    <scope>NUCLEOTIDE SEQUENCE [LARGE SCALE GENOMIC DNA]</scope>
    <source>
        <strain evidence="10">21-0</strain>
    </source>
</reference>
<evidence type="ECO:0000259" key="7">
    <source>
        <dbReference type="Pfam" id="PF04811"/>
    </source>
</evidence>
<feature type="domain" description="Zinc finger Sec23/Sec24-type" evidence="6">
    <location>
        <begin position="349"/>
        <end position="387"/>
    </location>
</feature>
<feature type="region of interest" description="Disordered" evidence="4">
    <location>
        <begin position="1"/>
        <end position="175"/>
    </location>
</feature>
<dbReference type="InterPro" id="IPR036465">
    <property type="entry name" value="vWFA_dom_sf"/>
</dbReference>
<dbReference type="Gene3D" id="2.60.40.1670">
    <property type="entry name" value="beta-sandwich domain of Sec23/24"/>
    <property type="match status" value="1"/>
</dbReference>
<evidence type="ECO:0000313" key="10">
    <source>
        <dbReference type="EMBL" id="KAA1108215.1"/>
    </source>
</evidence>
<dbReference type="Gene3D" id="2.30.30.380">
    <property type="entry name" value="Zn-finger domain of Sec23/24"/>
    <property type="match status" value="1"/>
</dbReference>
<dbReference type="Gene3D" id="1.20.120.730">
    <property type="entry name" value="Sec23/Sec24 helical domain"/>
    <property type="match status" value="1"/>
</dbReference>
<dbReference type="InterPro" id="IPR050550">
    <property type="entry name" value="SEC23_SEC24_subfamily"/>
</dbReference>
<dbReference type="Pfam" id="PF04811">
    <property type="entry name" value="Sec23_trunk"/>
    <property type="match status" value="1"/>
</dbReference>
<dbReference type="Proteomes" id="UP000324748">
    <property type="component" value="Unassembled WGS sequence"/>
</dbReference>
<dbReference type="PANTHER" id="PTHR13803:SF4">
    <property type="entry name" value="SECRETORY 24CD, ISOFORM C"/>
    <property type="match status" value="1"/>
</dbReference>
<evidence type="ECO:0000256" key="3">
    <source>
        <dbReference type="ARBA" id="ARBA00022927"/>
    </source>
</evidence>
<dbReference type="OrthoDB" id="49016at2759"/>
<feature type="compositionally biased region" description="Low complexity" evidence="4">
    <location>
        <begin position="11"/>
        <end position="62"/>
    </location>
</feature>
<feature type="domain" description="Sec23/Sec24 trunk" evidence="7">
    <location>
        <begin position="435"/>
        <end position="693"/>
    </location>
</feature>
<dbReference type="Gene3D" id="3.40.50.410">
    <property type="entry name" value="von Willebrand factor, type A domain"/>
    <property type="match status" value="1"/>
</dbReference>
<dbReference type="Pfam" id="PF04810">
    <property type="entry name" value="zf-Sec23_Sec24"/>
    <property type="match status" value="1"/>
</dbReference>
<dbReference type="InterPro" id="IPR006895">
    <property type="entry name" value="Znf_Sec23_Sec24"/>
</dbReference>
<feature type="domain" description="Gelsolin-like" evidence="5">
    <location>
        <begin position="924"/>
        <end position="998"/>
    </location>
</feature>
<feature type="domain" description="Sec23/Sec24 helical" evidence="8">
    <location>
        <begin position="796"/>
        <end position="896"/>
    </location>
</feature>
<keyword evidence="11" id="KW-1185">Reference proteome</keyword>
<name>A0A5B0Q4L0_PUCGR</name>
<evidence type="ECO:0000259" key="8">
    <source>
        <dbReference type="Pfam" id="PF04815"/>
    </source>
</evidence>
<dbReference type="InterPro" id="IPR007123">
    <property type="entry name" value="Gelsolin-like_dom"/>
</dbReference>
<dbReference type="Pfam" id="PF00626">
    <property type="entry name" value="Gelsolin"/>
    <property type="match status" value="1"/>
</dbReference>
<dbReference type="SUPFAM" id="SSF82919">
    <property type="entry name" value="Zn-finger domain of Sec23/24"/>
    <property type="match status" value="1"/>
</dbReference>
<evidence type="ECO:0000259" key="9">
    <source>
        <dbReference type="Pfam" id="PF08033"/>
    </source>
</evidence>